<evidence type="ECO:0000313" key="6">
    <source>
        <dbReference type="Proteomes" id="UP001225356"/>
    </source>
</evidence>
<evidence type="ECO:0000256" key="3">
    <source>
        <dbReference type="SAM" id="SignalP"/>
    </source>
</evidence>
<evidence type="ECO:0000256" key="2">
    <source>
        <dbReference type="SAM" id="MobiDB-lite"/>
    </source>
</evidence>
<feature type="domain" description="DUF4352" evidence="4">
    <location>
        <begin position="93"/>
        <end position="199"/>
    </location>
</feature>
<dbReference type="RefSeq" id="WP_307556198.1">
    <property type="nucleotide sequence ID" value="NZ_JAUSQU010000001.1"/>
</dbReference>
<protein>
    <recommendedName>
        <fullName evidence="4">DUF4352 domain-containing protein</fullName>
    </recommendedName>
</protein>
<comment type="caution">
    <text evidence="5">The sequence shown here is derived from an EMBL/GenBank/DDBJ whole genome shotgun (WGS) entry which is preliminary data.</text>
</comment>
<dbReference type="InterPro" id="IPR029051">
    <property type="entry name" value="DUF4352"/>
</dbReference>
<proteinExistence type="predicted"/>
<evidence type="ECO:0000259" key="4">
    <source>
        <dbReference type="Pfam" id="PF11611"/>
    </source>
</evidence>
<name>A0ABT9Q678_9ACTN</name>
<feature type="region of interest" description="Disordered" evidence="2">
    <location>
        <begin position="29"/>
        <end position="76"/>
    </location>
</feature>
<sequence>MFWLLIVCVPILLLFSCVATVVSIGGDTTVTTQEDRPGAVRSAAPESTQPSPVQEAESPAAAENTQPSPVQEAKPSAAAVGGAITLQGRDSGLQVAVTLVKVVENAKPKNDYSKPETGNRFFAVQLILNNTGQAAYSDSPTNGAYVIDAEGQQYSSAYGDVQEGVSFHGSVTMGAGDSRKGIIVFEVPQAAKISKFQFALNSGFADQKGEWLTQAAG</sequence>
<feature type="signal peptide" evidence="3">
    <location>
        <begin position="1"/>
        <end position="19"/>
    </location>
</feature>
<keyword evidence="6" id="KW-1185">Reference proteome</keyword>
<evidence type="ECO:0000256" key="1">
    <source>
        <dbReference type="ARBA" id="ARBA00022729"/>
    </source>
</evidence>
<evidence type="ECO:0000313" key="5">
    <source>
        <dbReference type="EMBL" id="MDP9842265.1"/>
    </source>
</evidence>
<gene>
    <name evidence="5" type="ORF">J2853_001476</name>
</gene>
<keyword evidence="1 3" id="KW-0732">Signal</keyword>
<dbReference type="InterPro" id="IPR029050">
    <property type="entry name" value="Immunoprotect_excell_Ig-like"/>
</dbReference>
<organism evidence="5 6">
    <name type="scientific">Streptosporangium lutulentum</name>
    <dbReference type="NCBI Taxonomy" id="1461250"/>
    <lineage>
        <taxon>Bacteria</taxon>
        <taxon>Bacillati</taxon>
        <taxon>Actinomycetota</taxon>
        <taxon>Actinomycetes</taxon>
        <taxon>Streptosporangiales</taxon>
        <taxon>Streptosporangiaceae</taxon>
        <taxon>Streptosporangium</taxon>
    </lineage>
</organism>
<reference evidence="5 6" key="1">
    <citation type="submission" date="2023-07" db="EMBL/GenBank/DDBJ databases">
        <title>Sequencing the genomes of 1000 actinobacteria strains.</title>
        <authorList>
            <person name="Klenk H.-P."/>
        </authorList>
    </citation>
    <scope>NUCLEOTIDE SEQUENCE [LARGE SCALE GENOMIC DNA]</scope>
    <source>
        <strain evidence="5 6">DSM 46740</strain>
    </source>
</reference>
<dbReference type="EMBL" id="JAUSQU010000001">
    <property type="protein sequence ID" value="MDP9842265.1"/>
    <property type="molecule type" value="Genomic_DNA"/>
</dbReference>
<dbReference type="Proteomes" id="UP001225356">
    <property type="component" value="Unassembled WGS sequence"/>
</dbReference>
<dbReference type="Gene3D" id="2.60.40.1240">
    <property type="match status" value="1"/>
</dbReference>
<feature type="chain" id="PRO_5046824207" description="DUF4352 domain-containing protein" evidence="3">
    <location>
        <begin position="20"/>
        <end position="217"/>
    </location>
</feature>
<accession>A0ABT9Q678</accession>
<dbReference type="Pfam" id="PF11611">
    <property type="entry name" value="DUF4352"/>
    <property type="match status" value="1"/>
</dbReference>